<dbReference type="EMBL" id="CM000579">
    <property type="protein sequence ID" value="EWG41926.1"/>
    <property type="molecule type" value="Genomic_DNA"/>
</dbReference>
<dbReference type="Proteomes" id="UP000009096">
    <property type="component" value="Chromosome 2"/>
</dbReference>
<dbReference type="RefSeq" id="XP_018748117.1">
    <property type="nucleotide sequence ID" value="XM_018904491.1"/>
</dbReference>
<organism evidence="1 2">
    <name type="scientific">Gibberella moniliformis (strain M3125 / FGSC 7600)</name>
    <name type="common">Maize ear and stalk rot fungus</name>
    <name type="synonym">Fusarium verticillioides</name>
    <dbReference type="NCBI Taxonomy" id="334819"/>
    <lineage>
        <taxon>Eukaryota</taxon>
        <taxon>Fungi</taxon>
        <taxon>Dikarya</taxon>
        <taxon>Ascomycota</taxon>
        <taxon>Pezizomycotina</taxon>
        <taxon>Sordariomycetes</taxon>
        <taxon>Hypocreomycetidae</taxon>
        <taxon>Hypocreales</taxon>
        <taxon>Nectriaceae</taxon>
        <taxon>Fusarium</taxon>
        <taxon>Fusarium fujikuroi species complex</taxon>
    </lineage>
</organism>
<evidence type="ECO:0000313" key="1">
    <source>
        <dbReference type="EMBL" id="EWG41926.1"/>
    </source>
</evidence>
<proteinExistence type="predicted"/>
<keyword evidence="2" id="KW-1185">Reference proteome</keyword>
<dbReference type="KEGG" id="fvr:FVEG_15363"/>
<dbReference type="AlphaFoldDB" id="W7LTR1"/>
<dbReference type="EMBL" id="DS022245">
    <property type="protein sequence ID" value="EWG41926.1"/>
    <property type="molecule type" value="Genomic_DNA"/>
</dbReference>
<reference evidence="1 2" key="1">
    <citation type="journal article" date="2010" name="Nature">
        <title>Comparative genomics reveals mobile pathogenicity chromosomes in Fusarium.</title>
        <authorList>
            <person name="Ma L.J."/>
            <person name="van der Does H.C."/>
            <person name="Borkovich K.A."/>
            <person name="Coleman J.J."/>
            <person name="Daboussi M.J."/>
            <person name="Di Pietro A."/>
            <person name="Dufresne M."/>
            <person name="Freitag M."/>
            <person name="Grabherr M."/>
            <person name="Henrissat B."/>
            <person name="Houterman P.M."/>
            <person name="Kang S."/>
            <person name="Shim W.B."/>
            <person name="Woloshuk C."/>
            <person name="Xie X."/>
            <person name="Xu J.R."/>
            <person name="Antoniw J."/>
            <person name="Baker S.E."/>
            <person name="Bluhm B.H."/>
            <person name="Breakspear A."/>
            <person name="Brown D.W."/>
            <person name="Butchko R.A."/>
            <person name="Chapman S."/>
            <person name="Coulson R."/>
            <person name="Coutinho P.M."/>
            <person name="Danchin E.G."/>
            <person name="Diener A."/>
            <person name="Gale L.R."/>
            <person name="Gardiner D.M."/>
            <person name="Goff S."/>
            <person name="Hammond-Kosack K.E."/>
            <person name="Hilburn K."/>
            <person name="Hua-Van A."/>
            <person name="Jonkers W."/>
            <person name="Kazan K."/>
            <person name="Kodira C.D."/>
            <person name="Koehrsen M."/>
            <person name="Kumar L."/>
            <person name="Lee Y.H."/>
            <person name="Li L."/>
            <person name="Manners J.M."/>
            <person name="Miranda-Saavedra D."/>
            <person name="Mukherjee M."/>
            <person name="Park G."/>
            <person name="Park J."/>
            <person name="Park S.Y."/>
            <person name="Proctor R.H."/>
            <person name="Regev A."/>
            <person name="Ruiz-Roldan M.C."/>
            <person name="Sain D."/>
            <person name="Sakthikumar S."/>
            <person name="Sykes S."/>
            <person name="Schwartz D.C."/>
            <person name="Turgeon B.G."/>
            <person name="Wapinski I."/>
            <person name="Yoder O."/>
            <person name="Young S."/>
            <person name="Zeng Q."/>
            <person name="Zhou S."/>
            <person name="Galagan J."/>
            <person name="Cuomo C.A."/>
            <person name="Kistler H.C."/>
            <person name="Rep M."/>
        </authorList>
    </citation>
    <scope>NUCLEOTIDE SEQUENCE [LARGE SCALE GENOMIC DNA]</scope>
    <source>
        <strain evidence="2">M3125 / FGSC 7600</strain>
    </source>
</reference>
<gene>
    <name evidence="1" type="ORF">FVEG_15363</name>
</gene>
<accession>W7LTR1</accession>
<name>W7LTR1_GIBM7</name>
<evidence type="ECO:0000313" key="2">
    <source>
        <dbReference type="Proteomes" id="UP000009096"/>
    </source>
</evidence>
<sequence length="30" mass="3510">MAASKLWFHRLGSRSTELHLCIAYSDVRNF</sequence>
<dbReference type="VEuPathDB" id="FungiDB:FVEG_15363"/>
<dbReference type="GeneID" id="30072239"/>
<protein>
    <submittedName>
        <fullName evidence="1">Uncharacterized protein</fullName>
    </submittedName>
</protein>